<dbReference type="HOGENOM" id="CLU_3167032_0_0_3"/>
<protein>
    <submittedName>
        <fullName evidence="1">Uncharacterized protein</fullName>
    </submittedName>
</protein>
<dbReference type="AlphaFoldDB" id="K9W3Y1"/>
<reference evidence="1 2" key="1">
    <citation type="submission" date="2012-06" db="EMBL/GenBank/DDBJ databases">
        <title>Finished chromosome of genome of Crinalium epipsammum PCC 9333.</title>
        <authorList>
            <consortium name="US DOE Joint Genome Institute"/>
            <person name="Gugger M."/>
            <person name="Coursin T."/>
            <person name="Rippka R."/>
            <person name="Tandeau De Marsac N."/>
            <person name="Huntemann M."/>
            <person name="Wei C.-L."/>
            <person name="Han J."/>
            <person name="Detter J.C."/>
            <person name="Han C."/>
            <person name="Tapia R."/>
            <person name="Davenport K."/>
            <person name="Daligault H."/>
            <person name="Erkkila T."/>
            <person name="Gu W."/>
            <person name="Munk A.C.C."/>
            <person name="Teshima H."/>
            <person name="Xu Y."/>
            <person name="Chain P."/>
            <person name="Chen A."/>
            <person name="Krypides N."/>
            <person name="Mavromatis K."/>
            <person name="Markowitz V."/>
            <person name="Szeto E."/>
            <person name="Ivanova N."/>
            <person name="Mikhailova N."/>
            <person name="Ovchinnikova G."/>
            <person name="Pagani I."/>
            <person name="Pati A."/>
            <person name="Goodwin L."/>
            <person name="Peters L."/>
            <person name="Pitluck S."/>
            <person name="Woyke T."/>
            <person name="Kerfeld C."/>
        </authorList>
    </citation>
    <scope>NUCLEOTIDE SEQUENCE [LARGE SCALE GENOMIC DNA]</scope>
    <source>
        <strain evidence="1 2">PCC 9333</strain>
    </source>
</reference>
<organism evidence="1 2">
    <name type="scientific">Crinalium epipsammum PCC 9333</name>
    <dbReference type="NCBI Taxonomy" id="1173022"/>
    <lineage>
        <taxon>Bacteria</taxon>
        <taxon>Bacillati</taxon>
        <taxon>Cyanobacteriota</taxon>
        <taxon>Cyanophyceae</taxon>
        <taxon>Gomontiellales</taxon>
        <taxon>Gomontiellaceae</taxon>
        <taxon>Crinalium</taxon>
    </lineage>
</organism>
<dbReference type="RefSeq" id="WP_015205142.1">
    <property type="nucleotide sequence ID" value="NC_019753.1"/>
</dbReference>
<dbReference type="Proteomes" id="UP000010472">
    <property type="component" value="Chromosome"/>
</dbReference>
<evidence type="ECO:0000313" key="2">
    <source>
        <dbReference type="Proteomes" id="UP000010472"/>
    </source>
</evidence>
<sequence>MVSLPMQTHISSIGSIPEQITQLKLDLQDLQEQIKYERPYNNGYRKN</sequence>
<gene>
    <name evidence="1" type="ORF">Cri9333_4260</name>
</gene>
<dbReference type="EMBL" id="CP003620">
    <property type="protein sequence ID" value="AFZ15048.1"/>
    <property type="molecule type" value="Genomic_DNA"/>
</dbReference>
<proteinExistence type="predicted"/>
<accession>K9W3Y1</accession>
<keyword evidence="2" id="KW-1185">Reference proteome</keyword>
<dbReference type="KEGG" id="cep:Cri9333_4260"/>
<evidence type="ECO:0000313" key="1">
    <source>
        <dbReference type="EMBL" id="AFZ15048.1"/>
    </source>
</evidence>
<name>K9W3Y1_9CYAN</name>